<organism evidence="1 2">
    <name type="scientific">Pseudotamlana carrageenivorans</name>
    <dbReference type="NCBI Taxonomy" id="2069432"/>
    <lineage>
        <taxon>Bacteria</taxon>
        <taxon>Pseudomonadati</taxon>
        <taxon>Bacteroidota</taxon>
        <taxon>Flavobacteriia</taxon>
        <taxon>Flavobacteriales</taxon>
        <taxon>Flavobacteriaceae</taxon>
        <taxon>Pseudotamlana</taxon>
    </lineage>
</organism>
<dbReference type="Pfam" id="PF13595">
    <property type="entry name" value="DUF4138"/>
    <property type="match status" value="1"/>
</dbReference>
<dbReference type="AlphaFoldDB" id="A0A2I7SK36"/>
<dbReference type="RefSeq" id="WP_102996226.1">
    <property type="nucleotide sequence ID" value="NZ_CP025938.1"/>
</dbReference>
<dbReference type="Proteomes" id="UP000236592">
    <property type="component" value="Chromosome"/>
</dbReference>
<reference evidence="2" key="1">
    <citation type="submission" date="2018-01" db="EMBL/GenBank/DDBJ databases">
        <title>Complete genome of Tamlana sp. UJ94.</title>
        <authorList>
            <person name="Jung J."/>
            <person name="Chung D."/>
            <person name="Bae S.S."/>
            <person name="Baek K."/>
        </authorList>
    </citation>
    <scope>NUCLEOTIDE SEQUENCE [LARGE SCALE GENOMIC DNA]</scope>
    <source>
        <strain evidence="2">UJ94</strain>
    </source>
</reference>
<evidence type="ECO:0000313" key="2">
    <source>
        <dbReference type="Proteomes" id="UP000236592"/>
    </source>
</evidence>
<keyword evidence="2" id="KW-1185">Reference proteome</keyword>
<evidence type="ECO:0000313" key="1">
    <source>
        <dbReference type="EMBL" id="AUS06268.1"/>
    </source>
</evidence>
<name>A0A2I7SK36_9FLAO</name>
<dbReference type="InterPro" id="IPR022298">
    <property type="entry name" value="Conjug_transposon_TraN"/>
</dbReference>
<gene>
    <name evidence="1" type="ORF">C1A40_12790</name>
</gene>
<sequence>MKVYVFVAMILLSCDLIGQKRLDTIYANNHKNVALFFTEPIRLGITGSPHFVFTYNRDKEQYFGLLQATPGKESNLIAITKNGQVYSYILKYKEHITKLNYFVGLDESIGTESPVMIDEKTDDSISSTITDKTKNYKNFCDYLLSRNTNAIKTKRKKGIKVQLQDVAYQGDEVYLVIEIKNKSHIDFEVDYLNVHVTSGNKRRKASFQRLQQYVMYHQTIPIQIKANEGKRFVCVLPKFVLGDNERLMLELSELNGGRKVLVKTNKSN</sequence>
<dbReference type="OrthoDB" id="1451423at2"/>
<proteinExistence type="predicted"/>
<dbReference type="KEGG" id="taj:C1A40_12790"/>
<dbReference type="EMBL" id="CP025938">
    <property type="protein sequence ID" value="AUS06268.1"/>
    <property type="molecule type" value="Genomic_DNA"/>
</dbReference>
<protein>
    <submittedName>
        <fullName evidence="1">Conjugal transfer protein</fullName>
    </submittedName>
</protein>
<accession>A0A2I7SK36</accession>